<dbReference type="EMBL" id="PFAL01000008">
    <property type="protein sequence ID" value="PIR95775.1"/>
    <property type="molecule type" value="Genomic_DNA"/>
</dbReference>
<comment type="caution">
    <text evidence="1">The sequence shown here is derived from an EMBL/GenBank/DDBJ whole genome shotgun (WGS) entry which is preliminary data.</text>
</comment>
<dbReference type="PIRSF" id="PIRSF019169">
    <property type="entry name" value="PilM"/>
    <property type="match status" value="1"/>
</dbReference>
<proteinExistence type="predicted"/>
<dbReference type="Pfam" id="PF11104">
    <property type="entry name" value="PilM_2"/>
    <property type="match status" value="1"/>
</dbReference>
<sequence length="350" mass="38534">MSPFSFGGDNLFLGIDIGDSSLKMVELKKKNHQIFLSNYAFSENVSEINFMKVDDVKYLARAITKVKDEAGIMARRVTASLPTFSVFSSIININNVDKKVMAAAVNEEAKKVIPLPLEEMTLDWKVVPDANGKTPTKGSSRVFLTGSPKKLVRKYVDIFKEAKLDLVSLETETFSLVRSLLGDDKTTVMIVEIGANSTDLFIVKESIPVLNRSLAICSSTVTRVLADKLGFTFAQAEQFKFDLSVSLSPGSKEELPQLIAKALEPIVTEMQYMLEFFNSQNNGSVEKIILSGGGALFLNLADYLSKRLDLQVIVGDPWNRVHYPAELKPVLSEAGPRLAVAIGLAMREIS</sequence>
<dbReference type="InterPro" id="IPR005883">
    <property type="entry name" value="PilM"/>
</dbReference>
<evidence type="ECO:0008006" key="3">
    <source>
        <dbReference type="Google" id="ProtNLM"/>
    </source>
</evidence>
<organism evidence="1 2">
    <name type="scientific">Candidatus Falkowbacteria bacterium CG10_big_fil_rev_8_21_14_0_10_37_18</name>
    <dbReference type="NCBI Taxonomy" id="1974562"/>
    <lineage>
        <taxon>Bacteria</taxon>
        <taxon>Candidatus Falkowiibacteriota</taxon>
    </lineage>
</organism>
<name>A0A2H0V9M0_9BACT</name>
<evidence type="ECO:0000313" key="2">
    <source>
        <dbReference type="Proteomes" id="UP000229972"/>
    </source>
</evidence>
<dbReference type="PANTHER" id="PTHR32432">
    <property type="entry name" value="CELL DIVISION PROTEIN FTSA-RELATED"/>
    <property type="match status" value="1"/>
</dbReference>
<reference evidence="2" key="1">
    <citation type="submission" date="2017-09" db="EMBL/GenBank/DDBJ databases">
        <title>Depth-based differentiation of microbial function through sediment-hosted aquifers and enrichment of novel symbionts in the deep terrestrial subsurface.</title>
        <authorList>
            <person name="Probst A.J."/>
            <person name="Ladd B."/>
            <person name="Jarett J.K."/>
            <person name="Geller-Mcgrath D.E."/>
            <person name="Sieber C.M.K."/>
            <person name="Emerson J.B."/>
            <person name="Anantharaman K."/>
            <person name="Thomas B.C."/>
            <person name="Malmstrom R."/>
            <person name="Stieglmeier M."/>
            <person name="Klingl A."/>
            <person name="Woyke T."/>
            <person name="Ryan C.M."/>
            <person name="Banfield J.F."/>
        </authorList>
    </citation>
    <scope>NUCLEOTIDE SEQUENCE [LARGE SCALE GENOMIC DNA]</scope>
</reference>
<dbReference type="Gene3D" id="3.30.420.40">
    <property type="match status" value="2"/>
</dbReference>
<dbReference type="NCBIfam" id="TIGR01175">
    <property type="entry name" value="pilM"/>
    <property type="match status" value="1"/>
</dbReference>
<protein>
    <recommendedName>
        <fullName evidence="3">SHS2 domain-containing protein</fullName>
    </recommendedName>
</protein>
<dbReference type="CDD" id="cd24049">
    <property type="entry name" value="ASKHA_NBD_PilM"/>
    <property type="match status" value="1"/>
</dbReference>
<dbReference type="InterPro" id="IPR050696">
    <property type="entry name" value="FtsA/MreB"/>
</dbReference>
<evidence type="ECO:0000313" key="1">
    <source>
        <dbReference type="EMBL" id="PIR95775.1"/>
    </source>
</evidence>
<dbReference type="InterPro" id="IPR043129">
    <property type="entry name" value="ATPase_NBD"/>
</dbReference>
<dbReference type="SUPFAM" id="SSF53067">
    <property type="entry name" value="Actin-like ATPase domain"/>
    <property type="match status" value="2"/>
</dbReference>
<dbReference type="PANTHER" id="PTHR32432:SF3">
    <property type="entry name" value="ETHANOLAMINE UTILIZATION PROTEIN EUTJ"/>
    <property type="match status" value="1"/>
</dbReference>
<dbReference type="Gene3D" id="3.30.1490.300">
    <property type="match status" value="1"/>
</dbReference>
<dbReference type="AlphaFoldDB" id="A0A2H0V9M0"/>
<gene>
    <name evidence="1" type="ORF">COT93_00575</name>
</gene>
<accession>A0A2H0V9M0</accession>
<dbReference type="Proteomes" id="UP000229972">
    <property type="component" value="Unassembled WGS sequence"/>
</dbReference>